<reference evidence="3" key="1">
    <citation type="journal article" date="2018" name="BMC Genomics">
        <title>Comparative genomics of the wheat fungal pathogen Pyrenophora tritici-repentis reveals chromosomal variations and genome plasticity.</title>
        <authorList>
            <person name="Moolhuijzen P."/>
            <person name="See P.T."/>
            <person name="Hane J.K."/>
            <person name="Shi G."/>
            <person name="Liu Z."/>
            <person name="Oliver R.P."/>
            <person name="Moffat C.S."/>
        </authorList>
    </citation>
    <scope>NUCLEOTIDE SEQUENCE [LARGE SCALE GENOMIC DNA]</scope>
    <source>
        <strain evidence="3">M4</strain>
    </source>
</reference>
<dbReference type="PANTHER" id="PTHR48024:SF11">
    <property type="entry name" value="NUCLEAR LOCALIZATION SEQUENCE-BINDING PROTEIN"/>
    <property type="match status" value="1"/>
</dbReference>
<evidence type="ECO:0000256" key="1">
    <source>
        <dbReference type="ARBA" id="ARBA00022884"/>
    </source>
</evidence>
<organism evidence="3 4">
    <name type="scientific">Pyrenophora tritici-repentis</name>
    <dbReference type="NCBI Taxonomy" id="45151"/>
    <lineage>
        <taxon>Eukaryota</taxon>
        <taxon>Fungi</taxon>
        <taxon>Dikarya</taxon>
        <taxon>Ascomycota</taxon>
        <taxon>Pezizomycotina</taxon>
        <taxon>Dothideomycetes</taxon>
        <taxon>Pleosporomycetidae</taxon>
        <taxon>Pleosporales</taxon>
        <taxon>Pleosporineae</taxon>
        <taxon>Pleosporaceae</taxon>
        <taxon>Pyrenophora</taxon>
    </lineage>
</organism>
<dbReference type="PANTHER" id="PTHR48024">
    <property type="entry name" value="GEO13361P1-RELATED"/>
    <property type="match status" value="1"/>
</dbReference>
<evidence type="ECO:0000313" key="3">
    <source>
        <dbReference type="EMBL" id="KAF7567121.1"/>
    </source>
</evidence>
<gene>
    <name evidence="3" type="ORF">PtrM4_137120</name>
</gene>
<dbReference type="Gene3D" id="3.30.70.330">
    <property type="match status" value="1"/>
</dbReference>
<dbReference type="EMBL" id="NQIK02000008">
    <property type="protein sequence ID" value="KAF7567121.1"/>
    <property type="molecule type" value="Genomic_DNA"/>
</dbReference>
<dbReference type="Proteomes" id="UP000245464">
    <property type="component" value="Chromosome 8"/>
</dbReference>
<evidence type="ECO:0000259" key="2">
    <source>
        <dbReference type="Pfam" id="PF00076"/>
    </source>
</evidence>
<accession>A0A834RNY0</accession>
<feature type="domain" description="RRM" evidence="2">
    <location>
        <begin position="3"/>
        <end position="37"/>
    </location>
</feature>
<dbReference type="GO" id="GO:0003723">
    <property type="term" value="F:RNA binding"/>
    <property type="evidence" value="ECO:0007669"/>
    <property type="project" value="UniProtKB-KW"/>
</dbReference>
<dbReference type="Pfam" id="PF00076">
    <property type="entry name" value="RRM_1"/>
    <property type="match status" value="1"/>
</dbReference>
<dbReference type="InterPro" id="IPR000504">
    <property type="entry name" value="RRM_dom"/>
</dbReference>
<dbReference type="GeneID" id="90957682"/>
<protein>
    <recommendedName>
        <fullName evidence="2">RRM domain-containing protein</fullName>
    </recommendedName>
</protein>
<keyword evidence="1" id="KW-0694">RNA-binding</keyword>
<dbReference type="RefSeq" id="XP_065960249.1">
    <property type="nucleotide sequence ID" value="XM_066109327.1"/>
</dbReference>
<dbReference type="AlphaFoldDB" id="A0A834RNY0"/>
<dbReference type="GO" id="GO:0005634">
    <property type="term" value="C:nucleus"/>
    <property type="evidence" value="ECO:0007669"/>
    <property type="project" value="TreeGrafter"/>
</dbReference>
<dbReference type="InterPro" id="IPR012677">
    <property type="entry name" value="Nucleotide-bd_a/b_plait_sf"/>
</dbReference>
<dbReference type="InterPro" id="IPR050886">
    <property type="entry name" value="RNA-binding_reg"/>
</dbReference>
<dbReference type="KEGG" id="ptrr:90957682"/>
<dbReference type="SUPFAM" id="SSF54928">
    <property type="entry name" value="RNA-binding domain, RBD"/>
    <property type="match status" value="1"/>
</dbReference>
<name>A0A834RNY0_9PLEO</name>
<dbReference type="InterPro" id="IPR035979">
    <property type="entry name" value="RBD_domain_sf"/>
</dbReference>
<sequence length="44" mass="5271">MSWNIDEDWLRREFEGFGEIVGCRVITDRETGRAKGYVPHHFFL</sequence>
<comment type="caution">
    <text evidence="3">The sequence shown here is derived from an EMBL/GenBank/DDBJ whole genome shotgun (WGS) entry which is preliminary data.</text>
</comment>
<proteinExistence type="predicted"/>
<evidence type="ECO:0000313" key="4">
    <source>
        <dbReference type="Proteomes" id="UP000245464"/>
    </source>
</evidence>